<evidence type="ECO:0000256" key="2">
    <source>
        <dbReference type="ARBA" id="ARBA00022679"/>
    </source>
</evidence>
<dbReference type="HAMAP" id="MF_00238">
    <property type="entry name" value="Cytidyl_kinase_type1"/>
    <property type="match status" value="1"/>
</dbReference>
<keyword evidence="8" id="KW-0963">Cytoplasm</keyword>
<dbReference type="GO" id="GO:0006220">
    <property type="term" value="P:pyrimidine nucleotide metabolic process"/>
    <property type="evidence" value="ECO:0007669"/>
    <property type="project" value="UniProtKB-UniRule"/>
</dbReference>
<dbReference type="InterPro" id="IPR011994">
    <property type="entry name" value="Cytidylate_kinase_dom"/>
</dbReference>
<evidence type="ECO:0000313" key="11">
    <source>
        <dbReference type="Proteomes" id="UP000322876"/>
    </source>
</evidence>
<sequence>MLRIAIDGPAGSGKSTIAKILAKKYGLLYIDTGAMYRFAAYLMLTENMDFNELVESLKEKEITFEYKDGEQYLVVKDEIALYLKDELRSVEVTNLVSKVASNKEVRAVLTDMQKKIASENNVVMDGRDIGTVVIPDAEFKFFLNATLNERAKRRYKDFIEKGVEITFEEVLEDIKKRDEMDAKRDVAPLKKADDAIEIDTTGLTIDDVVSIIERNIGKVHR</sequence>
<dbReference type="PANTHER" id="PTHR21299">
    <property type="entry name" value="CYTIDYLATE KINASE/PANTOATE-BETA-ALANINE LIGASE"/>
    <property type="match status" value="1"/>
</dbReference>
<dbReference type="GO" id="GO:0036431">
    <property type="term" value="F:dCMP kinase activity"/>
    <property type="evidence" value="ECO:0007669"/>
    <property type="project" value="InterPro"/>
</dbReference>
<dbReference type="Proteomes" id="UP000322876">
    <property type="component" value="Unassembled WGS sequence"/>
</dbReference>
<keyword evidence="4 8" id="KW-0418">Kinase</keyword>
<dbReference type="Pfam" id="PF02224">
    <property type="entry name" value="Cytidylate_kin"/>
    <property type="match status" value="1"/>
</dbReference>
<comment type="catalytic activity">
    <reaction evidence="6 8">
        <text>dCMP + ATP = dCDP + ADP</text>
        <dbReference type="Rhea" id="RHEA:25094"/>
        <dbReference type="ChEBI" id="CHEBI:30616"/>
        <dbReference type="ChEBI" id="CHEBI:57566"/>
        <dbReference type="ChEBI" id="CHEBI:58593"/>
        <dbReference type="ChEBI" id="CHEBI:456216"/>
        <dbReference type="EC" id="2.7.4.25"/>
    </reaction>
</comment>
<dbReference type="GO" id="GO:0005829">
    <property type="term" value="C:cytosol"/>
    <property type="evidence" value="ECO:0007669"/>
    <property type="project" value="TreeGrafter"/>
</dbReference>
<evidence type="ECO:0000256" key="7">
    <source>
        <dbReference type="ARBA" id="ARBA00048478"/>
    </source>
</evidence>
<dbReference type="OrthoDB" id="9807434at2"/>
<dbReference type="PANTHER" id="PTHR21299:SF2">
    <property type="entry name" value="CYTIDYLATE KINASE"/>
    <property type="match status" value="1"/>
</dbReference>
<dbReference type="CDD" id="cd02020">
    <property type="entry name" value="CMPK"/>
    <property type="match status" value="1"/>
</dbReference>
<dbReference type="EMBL" id="VFJB01000006">
    <property type="protein sequence ID" value="KAA0257776.1"/>
    <property type="molecule type" value="Genomic_DNA"/>
</dbReference>
<evidence type="ECO:0000256" key="8">
    <source>
        <dbReference type="HAMAP-Rule" id="MF_00238"/>
    </source>
</evidence>
<keyword evidence="5 8" id="KW-0067">ATP-binding</keyword>
<evidence type="ECO:0000259" key="9">
    <source>
        <dbReference type="Pfam" id="PF02224"/>
    </source>
</evidence>
<evidence type="ECO:0000256" key="1">
    <source>
        <dbReference type="ARBA" id="ARBA00009427"/>
    </source>
</evidence>
<dbReference type="InterPro" id="IPR003136">
    <property type="entry name" value="Cytidylate_kin"/>
</dbReference>
<dbReference type="Gene3D" id="3.40.50.300">
    <property type="entry name" value="P-loop containing nucleotide triphosphate hydrolases"/>
    <property type="match status" value="1"/>
</dbReference>
<keyword evidence="11" id="KW-1185">Reference proteome</keyword>
<name>A0A5A8F7F8_9BACT</name>
<protein>
    <recommendedName>
        <fullName evidence="8">Cytidylate kinase</fullName>
        <shortName evidence="8">CK</shortName>
        <ecNumber evidence="8">2.7.4.25</ecNumber>
    </recommendedName>
    <alternativeName>
        <fullName evidence="8">Cytidine monophosphate kinase</fullName>
        <shortName evidence="8">CMP kinase</shortName>
    </alternativeName>
</protein>
<organism evidence="10 11">
    <name type="scientific">Deferribacter autotrophicus</name>
    <dbReference type="NCBI Taxonomy" id="500465"/>
    <lineage>
        <taxon>Bacteria</taxon>
        <taxon>Pseudomonadati</taxon>
        <taxon>Deferribacterota</taxon>
        <taxon>Deferribacteres</taxon>
        <taxon>Deferribacterales</taxon>
        <taxon>Deferribacteraceae</taxon>
        <taxon>Deferribacter</taxon>
    </lineage>
</organism>
<dbReference type="SUPFAM" id="SSF52540">
    <property type="entry name" value="P-loop containing nucleoside triphosphate hydrolases"/>
    <property type="match status" value="1"/>
</dbReference>
<evidence type="ECO:0000256" key="3">
    <source>
        <dbReference type="ARBA" id="ARBA00022741"/>
    </source>
</evidence>
<dbReference type="GO" id="GO:0036430">
    <property type="term" value="F:CMP kinase activity"/>
    <property type="evidence" value="ECO:0007669"/>
    <property type="project" value="RHEA"/>
</dbReference>
<feature type="binding site" evidence="8">
    <location>
        <begin position="8"/>
        <end position="16"/>
    </location>
    <ligand>
        <name>ATP</name>
        <dbReference type="ChEBI" id="CHEBI:30616"/>
    </ligand>
</feature>
<comment type="subcellular location">
    <subcellularLocation>
        <location evidence="8">Cytoplasm</location>
    </subcellularLocation>
</comment>
<reference evidence="10 11" key="1">
    <citation type="submission" date="2019-06" db="EMBL/GenBank/DDBJ databases">
        <title>Genomic insights into carbon and energy metabolism of Deferribacter autotrophicus revealed new metabolic traits in the phylum Deferribacteres.</title>
        <authorList>
            <person name="Slobodkin A.I."/>
            <person name="Slobodkina G.B."/>
            <person name="Allioux M."/>
            <person name="Alain K."/>
            <person name="Jebbar M."/>
            <person name="Shadrin V."/>
            <person name="Kublanov I.V."/>
            <person name="Toshchakov S.V."/>
            <person name="Bonch-Osmolovskaya E.A."/>
        </authorList>
    </citation>
    <scope>NUCLEOTIDE SEQUENCE [LARGE SCALE GENOMIC DNA]</scope>
    <source>
        <strain evidence="10 11">SL50</strain>
    </source>
</reference>
<dbReference type="GO" id="GO:0015949">
    <property type="term" value="P:nucleobase-containing small molecule interconversion"/>
    <property type="evidence" value="ECO:0007669"/>
    <property type="project" value="TreeGrafter"/>
</dbReference>
<evidence type="ECO:0000313" key="10">
    <source>
        <dbReference type="EMBL" id="KAA0257776.1"/>
    </source>
</evidence>
<gene>
    <name evidence="8" type="primary">cmk</name>
    <name evidence="10" type="ORF">FHQ18_08520</name>
</gene>
<accession>A0A5A8F7F8</accession>
<dbReference type="NCBIfam" id="TIGR00017">
    <property type="entry name" value="cmk"/>
    <property type="match status" value="1"/>
</dbReference>
<evidence type="ECO:0000256" key="5">
    <source>
        <dbReference type="ARBA" id="ARBA00022840"/>
    </source>
</evidence>
<comment type="catalytic activity">
    <reaction evidence="7 8">
        <text>CMP + ATP = CDP + ADP</text>
        <dbReference type="Rhea" id="RHEA:11600"/>
        <dbReference type="ChEBI" id="CHEBI:30616"/>
        <dbReference type="ChEBI" id="CHEBI:58069"/>
        <dbReference type="ChEBI" id="CHEBI:60377"/>
        <dbReference type="ChEBI" id="CHEBI:456216"/>
        <dbReference type="EC" id="2.7.4.25"/>
    </reaction>
</comment>
<dbReference type="AlphaFoldDB" id="A0A5A8F7F8"/>
<dbReference type="InterPro" id="IPR027417">
    <property type="entry name" value="P-loop_NTPase"/>
</dbReference>
<comment type="caution">
    <text evidence="10">The sequence shown here is derived from an EMBL/GenBank/DDBJ whole genome shotgun (WGS) entry which is preliminary data.</text>
</comment>
<dbReference type="RefSeq" id="WP_149266749.1">
    <property type="nucleotide sequence ID" value="NZ_VFJB01000006.1"/>
</dbReference>
<keyword evidence="2 8" id="KW-0808">Transferase</keyword>
<dbReference type="EC" id="2.7.4.25" evidence="8"/>
<dbReference type="GO" id="GO:0005524">
    <property type="term" value="F:ATP binding"/>
    <property type="evidence" value="ECO:0007669"/>
    <property type="project" value="UniProtKB-UniRule"/>
</dbReference>
<proteinExistence type="inferred from homology"/>
<keyword evidence="3 8" id="KW-0547">Nucleotide-binding</keyword>
<evidence type="ECO:0000256" key="4">
    <source>
        <dbReference type="ARBA" id="ARBA00022777"/>
    </source>
</evidence>
<feature type="domain" description="Cytidylate kinase" evidence="9">
    <location>
        <begin position="4"/>
        <end position="214"/>
    </location>
</feature>
<comment type="similarity">
    <text evidence="1 8">Belongs to the cytidylate kinase family. Type 1 subfamily.</text>
</comment>
<evidence type="ECO:0000256" key="6">
    <source>
        <dbReference type="ARBA" id="ARBA00047615"/>
    </source>
</evidence>